<feature type="domain" description="PIN" evidence="5">
    <location>
        <begin position="2"/>
        <end position="115"/>
    </location>
</feature>
<dbReference type="GO" id="GO:0004518">
    <property type="term" value="F:nuclease activity"/>
    <property type="evidence" value="ECO:0007669"/>
    <property type="project" value="UniProtKB-KW"/>
</dbReference>
<dbReference type="Gene3D" id="3.40.50.1010">
    <property type="entry name" value="5'-nuclease"/>
    <property type="match status" value="1"/>
</dbReference>
<dbReference type="InterPro" id="IPR052919">
    <property type="entry name" value="TA_system_RNase"/>
</dbReference>
<dbReference type="GO" id="GO:0016787">
    <property type="term" value="F:hydrolase activity"/>
    <property type="evidence" value="ECO:0007669"/>
    <property type="project" value="UniProtKB-KW"/>
</dbReference>
<sequence length="129" mass="14203">MILLDTNALLWLYKDSSDLGAQARQKIVRATRVHFSAASIMEISIKHMLGRLPLPGGEGFPEVFIRSGLVELPLTSAHAAAMTDFPELTRHDPFDRMLVAQAASEAFELLTSDATLLAQGRGWITDARR</sequence>
<dbReference type="Pfam" id="PF01850">
    <property type="entry name" value="PIN"/>
    <property type="match status" value="1"/>
</dbReference>
<dbReference type="RefSeq" id="WP_183500514.1">
    <property type="nucleotide sequence ID" value="NZ_BAABCO010000004.1"/>
</dbReference>
<dbReference type="PANTHER" id="PTHR36173:SF2">
    <property type="entry name" value="RIBONUCLEASE VAPC16"/>
    <property type="match status" value="1"/>
</dbReference>
<dbReference type="SUPFAM" id="SSF88723">
    <property type="entry name" value="PIN domain-like"/>
    <property type="match status" value="1"/>
</dbReference>
<dbReference type="GO" id="GO:0046872">
    <property type="term" value="F:metal ion binding"/>
    <property type="evidence" value="ECO:0007669"/>
    <property type="project" value="UniProtKB-KW"/>
</dbReference>
<reference evidence="6 7" key="1">
    <citation type="submission" date="2020-08" db="EMBL/GenBank/DDBJ databases">
        <title>Sequencing the genomes of 1000 actinobacteria strains.</title>
        <authorList>
            <person name="Klenk H.-P."/>
        </authorList>
    </citation>
    <scope>NUCLEOTIDE SEQUENCE [LARGE SCALE GENOMIC DNA]</scope>
    <source>
        <strain evidence="6 7">DSM 19600</strain>
    </source>
</reference>
<keyword evidence="2" id="KW-0479">Metal-binding</keyword>
<dbReference type="CDD" id="cd09872">
    <property type="entry name" value="PIN_Sll0205-like"/>
    <property type="match status" value="1"/>
</dbReference>
<dbReference type="AlphaFoldDB" id="A0AA40SRH9"/>
<dbReference type="Proteomes" id="UP000549113">
    <property type="component" value="Unassembled WGS sequence"/>
</dbReference>
<evidence type="ECO:0000259" key="5">
    <source>
        <dbReference type="Pfam" id="PF01850"/>
    </source>
</evidence>
<dbReference type="PANTHER" id="PTHR36173">
    <property type="entry name" value="RIBONUCLEASE VAPC16-RELATED"/>
    <property type="match status" value="1"/>
</dbReference>
<evidence type="ECO:0000313" key="6">
    <source>
        <dbReference type="EMBL" id="MBB4140981.1"/>
    </source>
</evidence>
<evidence type="ECO:0000256" key="4">
    <source>
        <dbReference type="ARBA" id="ARBA00022842"/>
    </source>
</evidence>
<dbReference type="InterPro" id="IPR029060">
    <property type="entry name" value="PIN-like_dom_sf"/>
</dbReference>
<dbReference type="InterPro" id="IPR041705">
    <property type="entry name" value="PIN_Sll0205"/>
</dbReference>
<evidence type="ECO:0000256" key="2">
    <source>
        <dbReference type="ARBA" id="ARBA00022723"/>
    </source>
</evidence>
<name>A0AA40SRH9_9MICO</name>
<gene>
    <name evidence="6" type="ORF">BKA10_002775</name>
</gene>
<accession>A0AA40SRH9</accession>
<protein>
    <submittedName>
        <fullName evidence="6">PIN domain nuclease of toxin-antitoxin system</fullName>
    </submittedName>
</protein>
<comment type="caution">
    <text evidence="6">The sequence shown here is derived from an EMBL/GenBank/DDBJ whole genome shotgun (WGS) entry which is preliminary data.</text>
</comment>
<evidence type="ECO:0000313" key="7">
    <source>
        <dbReference type="Proteomes" id="UP000549113"/>
    </source>
</evidence>
<dbReference type="InterPro" id="IPR002716">
    <property type="entry name" value="PIN_dom"/>
</dbReference>
<dbReference type="EMBL" id="JACIFH010000001">
    <property type="protein sequence ID" value="MBB4140981.1"/>
    <property type="molecule type" value="Genomic_DNA"/>
</dbReference>
<keyword evidence="3" id="KW-0378">Hydrolase</keyword>
<organism evidence="6 7">
    <name type="scientific">Microbacterium invictum</name>
    <dbReference type="NCBI Taxonomy" id="515415"/>
    <lineage>
        <taxon>Bacteria</taxon>
        <taxon>Bacillati</taxon>
        <taxon>Actinomycetota</taxon>
        <taxon>Actinomycetes</taxon>
        <taxon>Micrococcales</taxon>
        <taxon>Microbacteriaceae</taxon>
        <taxon>Microbacterium</taxon>
    </lineage>
</organism>
<evidence type="ECO:0000256" key="1">
    <source>
        <dbReference type="ARBA" id="ARBA00022722"/>
    </source>
</evidence>
<evidence type="ECO:0000256" key="3">
    <source>
        <dbReference type="ARBA" id="ARBA00022801"/>
    </source>
</evidence>
<proteinExistence type="predicted"/>
<keyword evidence="7" id="KW-1185">Reference proteome</keyword>
<keyword evidence="1" id="KW-0540">Nuclease</keyword>
<keyword evidence="4" id="KW-0460">Magnesium</keyword>